<dbReference type="AlphaFoldDB" id="A0A4Z1EEM0"/>
<evidence type="ECO:0008006" key="4">
    <source>
        <dbReference type="Google" id="ProtNLM"/>
    </source>
</evidence>
<organism evidence="2 3">
    <name type="scientific">Botrytis tulipae</name>
    <dbReference type="NCBI Taxonomy" id="87230"/>
    <lineage>
        <taxon>Eukaryota</taxon>
        <taxon>Fungi</taxon>
        <taxon>Dikarya</taxon>
        <taxon>Ascomycota</taxon>
        <taxon>Pezizomycotina</taxon>
        <taxon>Leotiomycetes</taxon>
        <taxon>Helotiales</taxon>
        <taxon>Sclerotiniaceae</taxon>
        <taxon>Botrytis</taxon>
    </lineage>
</organism>
<accession>A0A4Z1EEM0</accession>
<evidence type="ECO:0000313" key="2">
    <source>
        <dbReference type="EMBL" id="TGO09659.1"/>
    </source>
</evidence>
<gene>
    <name evidence="2" type="ORF">BTUL_0158g00230</name>
</gene>
<proteinExistence type="predicted"/>
<protein>
    <recommendedName>
        <fullName evidence="4">F-box domain-containing protein</fullName>
    </recommendedName>
</protein>
<feature type="compositionally biased region" description="Polar residues" evidence="1">
    <location>
        <begin position="1"/>
        <end position="28"/>
    </location>
</feature>
<sequence>MSSSDGISNFTYTPSESSNLTSTPTTGGSEPLTFLHLPNEILQIMFKRLIKEAQDTSSRFPNYGIQTRHIKDALNMLSVSKDVRAACLPGFYRETLIPITLDLEGSEYLGYPEMYESQGGWVGKVEAANFDFESIPVQNEHEEDPDLIESNRQRLDNFLVHHGSQIRRIKLNISDIGDSAGPLSPGDADSYRLFEGRIKRVVEQLLGNGEGETPRTSKILELRLCVQPDREYPIQEDGDEDEDYDHYRFERACFNILISLLEPLRKHLISERCAKLDWNGVYVLKATDINCGIFSYENISFLRHMIVALALEEQNARSQWADEQLSRNVEVDKDLVSLPVVRNEGRWLNFWRTHRDVNPYRLACINFLYPTGISQARGTSPVEFQWVSKILEASSLIWDIHETRLVLDLLRERKNEHCLEN</sequence>
<dbReference type="EMBL" id="PQXH01000158">
    <property type="protein sequence ID" value="TGO09659.1"/>
    <property type="molecule type" value="Genomic_DNA"/>
</dbReference>
<feature type="region of interest" description="Disordered" evidence="1">
    <location>
        <begin position="1"/>
        <end position="29"/>
    </location>
</feature>
<dbReference type="Proteomes" id="UP000297777">
    <property type="component" value="Unassembled WGS sequence"/>
</dbReference>
<keyword evidence="3" id="KW-1185">Reference proteome</keyword>
<evidence type="ECO:0000256" key="1">
    <source>
        <dbReference type="SAM" id="MobiDB-lite"/>
    </source>
</evidence>
<dbReference type="OrthoDB" id="3520858at2759"/>
<comment type="caution">
    <text evidence="2">The sequence shown here is derived from an EMBL/GenBank/DDBJ whole genome shotgun (WGS) entry which is preliminary data.</text>
</comment>
<reference evidence="2 3" key="1">
    <citation type="submission" date="2017-12" db="EMBL/GenBank/DDBJ databases">
        <title>Comparative genomics of Botrytis spp.</title>
        <authorList>
            <person name="Valero-Jimenez C.A."/>
            <person name="Tapia P."/>
            <person name="Veloso J."/>
            <person name="Silva-Moreno E."/>
            <person name="Staats M."/>
            <person name="Valdes J.H."/>
            <person name="Van Kan J.A.L."/>
        </authorList>
    </citation>
    <scope>NUCLEOTIDE SEQUENCE [LARGE SCALE GENOMIC DNA]</scope>
    <source>
        <strain evidence="2 3">Bt9001</strain>
    </source>
</reference>
<evidence type="ECO:0000313" key="3">
    <source>
        <dbReference type="Proteomes" id="UP000297777"/>
    </source>
</evidence>
<name>A0A4Z1EEM0_9HELO</name>